<dbReference type="Proteomes" id="UP000076405">
    <property type="component" value="Plasmid pL21533-2"/>
</dbReference>
<reference evidence="3 4" key="1">
    <citation type="journal article" date="2016" name="PLoS ONE">
        <title>The Identification of Novel Diagnostic Marker Genes for the Detection of Beer Spoiling Pediococcus damnosus Strains Using the BlAst Diagnostic Gene findEr.</title>
        <authorList>
            <person name="Behr J."/>
            <person name="Geissler A.J."/>
            <person name="Schmid J."/>
            <person name="Zehe A."/>
            <person name="Vogel R.F."/>
        </authorList>
    </citation>
    <scope>NUCLEOTIDE SEQUENCE [LARGE SCALE GENOMIC DNA]</scope>
    <source>
        <strain evidence="1 4">TMW 2.1533</strain>
        <strain evidence="2 3">TMW 2.1535</strain>
        <plasmid evidence="4">pl21533-2</plasmid>
        <plasmid evidence="1">pL21533-2</plasmid>
        <plasmid evidence="3">pl21535-1</plasmid>
        <plasmid evidence="2">pL21535-1</plasmid>
    </source>
</reference>
<evidence type="ECO:0000313" key="2">
    <source>
        <dbReference type="EMBL" id="AMV68168.1"/>
    </source>
</evidence>
<dbReference type="KEGG" id="pdm:ADU72_0012"/>
<geneLocation type="plasmid" evidence="4">
    <name>pl21533-2</name>
</geneLocation>
<evidence type="ECO:0000313" key="4">
    <source>
        <dbReference type="Proteomes" id="UP000076405"/>
    </source>
</evidence>
<name>A0AAC9FJR8_9LACO</name>
<keyword evidence="3" id="KW-1185">Reference proteome</keyword>
<protein>
    <submittedName>
        <fullName evidence="1">Uncharacterized protein</fullName>
    </submittedName>
</protein>
<proteinExistence type="predicted"/>
<geneLocation type="plasmid" evidence="3">
    <name>pl21535-1</name>
</geneLocation>
<keyword evidence="1" id="KW-0614">Plasmid</keyword>
<accession>A0AAC9FJR8</accession>
<dbReference type="AlphaFoldDB" id="A0AAC9FJR8"/>
<dbReference type="EMBL" id="CP012277">
    <property type="protein sequence ID" value="AMV63795.1"/>
    <property type="molecule type" value="Genomic_DNA"/>
</dbReference>
<geneLocation type="plasmid" evidence="2">
    <name>pL21535-1</name>
</geneLocation>
<sequence>MELMEQGTSNVDMEGLLMFHKSEKHGTGMKKSWNRIF</sequence>
<dbReference type="EMBL" id="CP012289">
    <property type="protein sequence ID" value="AMV68168.1"/>
    <property type="molecule type" value="Genomic_DNA"/>
</dbReference>
<evidence type="ECO:0000313" key="1">
    <source>
        <dbReference type="EMBL" id="AMV63795.1"/>
    </source>
</evidence>
<organism evidence="1 4">
    <name type="scientific">Pediococcus damnosus</name>
    <dbReference type="NCBI Taxonomy" id="51663"/>
    <lineage>
        <taxon>Bacteria</taxon>
        <taxon>Bacillati</taxon>
        <taxon>Bacillota</taxon>
        <taxon>Bacilli</taxon>
        <taxon>Lactobacillales</taxon>
        <taxon>Lactobacillaceae</taxon>
        <taxon>Pediococcus</taxon>
    </lineage>
</organism>
<dbReference type="Proteomes" id="UP000076244">
    <property type="component" value="Plasmid pL21535-1"/>
</dbReference>
<geneLocation type="plasmid" evidence="1">
    <name>pL21533-2</name>
</geneLocation>
<evidence type="ECO:0000313" key="3">
    <source>
        <dbReference type="Proteomes" id="UP000076244"/>
    </source>
</evidence>
<gene>
    <name evidence="1" type="ORF">ADU70_0273</name>
    <name evidence="2" type="ORF">ADU72_0012</name>
</gene>